<organism evidence="6">
    <name type="scientific">Anisakis simplex</name>
    <name type="common">Herring worm</name>
    <dbReference type="NCBI Taxonomy" id="6269"/>
    <lineage>
        <taxon>Eukaryota</taxon>
        <taxon>Metazoa</taxon>
        <taxon>Ecdysozoa</taxon>
        <taxon>Nematoda</taxon>
        <taxon>Chromadorea</taxon>
        <taxon>Rhabditida</taxon>
        <taxon>Spirurina</taxon>
        <taxon>Ascaridomorpha</taxon>
        <taxon>Ascaridoidea</taxon>
        <taxon>Anisakidae</taxon>
        <taxon>Anisakis</taxon>
        <taxon>Anisakis simplex complex</taxon>
    </lineage>
</organism>
<keyword evidence="5" id="KW-1185">Reference proteome</keyword>
<dbReference type="WBParaSite" id="ASIM_0001700601-mRNA-1">
    <property type="protein sequence ID" value="ASIM_0001700601-mRNA-1"/>
    <property type="gene ID" value="ASIM_0001700601"/>
</dbReference>
<gene>
    <name evidence="4" type="ORF">ASIM_LOCUS16413</name>
</gene>
<reference evidence="4 5" key="2">
    <citation type="submission" date="2018-11" db="EMBL/GenBank/DDBJ databases">
        <authorList>
            <consortium name="Pathogen Informatics"/>
        </authorList>
    </citation>
    <scope>NUCLEOTIDE SEQUENCE [LARGE SCALE GENOMIC DNA]</scope>
</reference>
<dbReference type="InterPro" id="IPR036388">
    <property type="entry name" value="WH-like_DNA-bd_sf"/>
</dbReference>
<dbReference type="InterPro" id="IPR000651">
    <property type="entry name" value="Ras-like_Gua-exchang_fac_N"/>
</dbReference>
<dbReference type="InterPro" id="IPR014710">
    <property type="entry name" value="RmlC-like_jellyroll"/>
</dbReference>
<dbReference type="PANTHER" id="PTHR23011">
    <property type="entry name" value="CYCLIC NUCLEOTIDE-BINDING DOMAIN CONTAINING PROTEIN"/>
    <property type="match status" value="1"/>
</dbReference>
<evidence type="ECO:0000256" key="1">
    <source>
        <dbReference type="PROSITE-ProRule" id="PRU00135"/>
    </source>
</evidence>
<dbReference type="SUPFAM" id="SSF46785">
    <property type="entry name" value="Winged helix' DNA-binding domain"/>
    <property type="match status" value="1"/>
</dbReference>
<dbReference type="PRINTS" id="PR00103">
    <property type="entry name" value="CAMPKINASE"/>
</dbReference>
<evidence type="ECO:0000313" key="4">
    <source>
        <dbReference type="EMBL" id="VDK57725.1"/>
    </source>
</evidence>
<reference evidence="6" key="1">
    <citation type="submission" date="2017-02" db="UniProtKB">
        <authorList>
            <consortium name="WormBaseParasite"/>
        </authorList>
    </citation>
    <scope>IDENTIFICATION</scope>
</reference>
<evidence type="ECO:0000259" key="2">
    <source>
        <dbReference type="PROSITE" id="PS50042"/>
    </source>
</evidence>
<evidence type="ECO:0000313" key="6">
    <source>
        <dbReference type="WBParaSite" id="ASIM_0001700601-mRNA-1"/>
    </source>
</evidence>
<dbReference type="InterPro" id="IPR023578">
    <property type="entry name" value="Ras_GEF_dom_sf"/>
</dbReference>
<dbReference type="OrthoDB" id="21144at2759"/>
<dbReference type="InterPro" id="IPR000595">
    <property type="entry name" value="cNMP-bd_dom"/>
</dbReference>
<dbReference type="SUPFAM" id="SSF48366">
    <property type="entry name" value="Ras GEF"/>
    <property type="match status" value="1"/>
</dbReference>
<dbReference type="PROSITE" id="PS50042">
    <property type="entry name" value="CNMP_BINDING_3"/>
    <property type="match status" value="1"/>
</dbReference>
<feature type="domain" description="Cyclic nucleotide-binding" evidence="2">
    <location>
        <begin position="231"/>
        <end position="332"/>
    </location>
</feature>
<evidence type="ECO:0000259" key="3">
    <source>
        <dbReference type="PROSITE" id="PS50212"/>
    </source>
</evidence>
<dbReference type="PROSITE" id="PS50212">
    <property type="entry name" value="RASGEF_NTER"/>
    <property type="match status" value="1"/>
</dbReference>
<protein>
    <submittedName>
        <fullName evidence="6">Epac (inferred by orthology to a D. melanogaster protein)</fullName>
    </submittedName>
</protein>
<dbReference type="EMBL" id="UYRR01033071">
    <property type="protein sequence ID" value="VDK57725.1"/>
    <property type="molecule type" value="Genomic_DNA"/>
</dbReference>
<proteinExistence type="predicted"/>
<dbReference type="CDD" id="cd00038">
    <property type="entry name" value="CAP_ED"/>
    <property type="match status" value="1"/>
</dbReference>
<dbReference type="Gene3D" id="1.10.10.10">
    <property type="entry name" value="Winged helix-like DNA-binding domain superfamily/Winged helix DNA-binding domain"/>
    <property type="match status" value="1"/>
</dbReference>
<dbReference type="AlphaFoldDB" id="A0A0M3K7R5"/>
<dbReference type="InterPro" id="IPR018490">
    <property type="entry name" value="cNMP-bd_dom_sf"/>
</dbReference>
<name>A0A0M3K7R5_ANISI</name>
<dbReference type="Gene3D" id="2.60.120.10">
    <property type="entry name" value="Jelly Rolls"/>
    <property type="match status" value="1"/>
</dbReference>
<evidence type="ECO:0000313" key="5">
    <source>
        <dbReference type="Proteomes" id="UP000267096"/>
    </source>
</evidence>
<dbReference type="PANTHER" id="PTHR23011:SF28">
    <property type="entry name" value="CYCLIC NUCLEOTIDE-BINDING DOMAIN CONTAINING PROTEIN"/>
    <property type="match status" value="1"/>
</dbReference>
<dbReference type="SMART" id="SM00100">
    <property type="entry name" value="cNMP"/>
    <property type="match status" value="1"/>
</dbReference>
<sequence length="448" mass="50653">MHFSVGNPLADRLRGCKKGYGGGRVVETINSVALFGELSEQRHTCSARVTRTAEFVTINHSHFIALYNSVESRTIEAGLLLKRTMQLRAAGMIRDRKGHMQIYRWCMIGNEMVDWLCALCVETLNSNTTSQISRFQVVVNNEVQFADKHIFYRWTLDEDSNEVGMRARNGYLAEVDNPIPIVHLSDLASAVFFLSTIGPDALFRMILSKPSSERSAEELELVHEELLHVKALAHLSTMVKRELASVVLFEQHQHTGTILFRQGDEGSCWYIILKGSVNVSIHGKGVVCTLQEGDDFGKLALVNDAPRAATIALNEDNSQFLRVDKTDFNRILRDVEANTVRLKEHGHDVLVLEKINNTYKQDSTAHDPYTGEPVTSRQHCCYSVMAGLPEKMVEYLLETRIDAHAEDGYVDTFLEDFVLTHTIYMPPNILCNYLKNYYMRGSTVCLPF</sequence>
<dbReference type="Pfam" id="PF00027">
    <property type="entry name" value="cNMP_binding"/>
    <property type="match status" value="1"/>
</dbReference>
<dbReference type="Gene3D" id="1.20.870.10">
    <property type="entry name" value="Son of sevenless (SoS) protein Chain: S domain 1"/>
    <property type="match status" value="1"/>
</dbReference>
<dbReference type="Proteomes" id="UP000267096">
    <property type="component" value="Unassembled WGS sequence"/>
</dbReference>
<dbReference type="InterPro" id="IPR036390">
    <property type="entry name" value="WH_DNA-bd_sf"/>
</dbReference>
<accession>A0A0M3K7R5</accession>
<dbReference type="Gene3D" id="1.10.8.1240">
    <property type="match status" value="1"/>
</dbReference>
<dbReference type="GO" id="GO:0005085">
    <property type="term" value="F:guanyl-nucleotide exchange factor activity"/>
    <property type="evidence" value="ECO:0007669"/>
    <property type="project" value="UniProtKB-KW"/>
</dbReference>
<feature type="domain" description="N-terminal Ras-GEF" evidence="3">
    <location>
        <begin position="380"/>
        <end position="448"/>
    </location>
</feature>
<keyword evidence="1" id="KW-0344">Guanine-nucleotide releasing factor</keyword>
<dbReference type="SUPFAM" id="SSF51206">
    <property type="entry name" value="cAMP-binding domain-like"/>
    <property type="match status" value="1"/>
</dbReference>